<dbReference type="GO" id="GO:0001228">
    <property type="term" value="F:DNA-binding transcription activator activity, RNA polymerase II-specific"/>
    <property type="evidence" value="ECO:0007669"/>
    <property type="project" value="InterPro"/>
</dbReference>
<feature type="compositionally biased region" description="Low complexity" evidence="4">
    <location>
        <begin position="190"/>
        <end position="203"/>
    </location>
</feature>
<dbReference type="GO" id="GO:0046982">
    <property type="term" value="F:protein heterodimerization activity"/>
    <property type="evidence" value="ECO:0007669"/>
    <property type="project" value="InterPro"/>
</dbReference>
<dbReference type="InterPro" id="IPR003958">
    <property type="entry name" value="CBFA_NFYB_domain"/>
</dbReference>
<feature type="domain" description="Transcription factor CBF/NF-Y/archaeal histone" evidence="5">
    <location>
        <begin position="43"/>
        <end position="107"/>
    </location>
</feature>
<dbReference type="AlphaFoldDB" id="A0AAN9Q119"/>
<keyword evidence="2" id="KW-0805">Transcription regulation</keyword>
<dbReference type="PRINTS" id="PR00615">
    <property type="entry name" value="CCAATSUBUNTA"/>
</dbReference>
<feature type="compositionally biased region" description="Gly residues" evidence="4">
    <location>
        <begin position="180"/>
        <end position="189"/>
    </location>
</feature>
<evidence type="ECO:0000256" key="3">
    <source>
        <dbReference type="ARBA" id="ARBA00023163"/>
    </source>
</evidence>
<dbReference type="PANTHER" id="PTHR11064">
    <property type="entry name" value="CCAAT-BINDING TRANSCRIPTION FACTOR-RELATED"/>
    <property type="match status" value="1"/>
</dbReference>
<dbReference type="GO" id="GO:0000978">
    <property type="term" value="F:RNA polymerase II cis-regulatory region sequence-specific DNA binding"/>
    <property type="evidence" value="ECO:0007669"/>
    <property type="project" value="TreeGrafter"/>
</dbReference>
<gene>
    <name evidence="6" type="ORF">VNO77_29680</name>
</gene>
<evidence type="ECO:0000313" key="6">
    <source>
        <dbReference type="EMBL" id="KAK7320315.1"/>
    </source>
</evidence>
<dbReference type="EMBL" id="JAYMYQ010000007">
    <property type="protein sequence ID" value="KAK7320315.1"/>
    <property type="molecule type" value="Genomic_DNA"/>
</dbReference>
<dbReference type="InterPro" id="IPR009072">
    <property type="entry name" value="Histone-fold"/>
</dbReference>
<dbReference type="CDD" id="cd22907">
    <property type="entry name" value="HFD_NFYB"/>
    <property type="match status" value="1"/>
</dbReference>
<dbReference type="Pfam" id="PF00808">
    <property type="entry name" value="CBFD_NFYB_HMF"/>
    <property type="match status" value="1"/>
</dbReference>
<evidence type="ECO:0000256" key="4">
    <source>
        <dbReference type="SAM" id="MobiDB-lite"/>
    </source>
</evidence>
<organism evidence="6 7">
    <name type="scientific">Canavalia gladiata</name>
    <name type="common">Sword bean</name>
    <name type="synonym">Dolichos gladiatus</name>
    <dbReference type="NCBI Taxonomy" id="3824"/>
    <lineage>
        <taxon>Eukaryota</taxon>
        <taxon>Viridiplantae</taxon>
        <taxon>Streptophyta</taxon>
        <taxon>Embryophyta</taxon>
        <taxon>Tracheophyta</taxon>
        <taxon>Spermatophyta</taxon>
        <taxon>Magnoliopsida</taxon>
        <taxon>eudicotyledons</taxon>
        <taxon>Gunneridae</taxon>
        <taxon>Pentapetalae</taxon>
        <taxon>rosids</taxon>
        <taxon>fabids</taxon>
        <taxon>Fabales</taxon>
        <taxon>Fabaceae</taxon>
        <taxon>Papilionoideae</taxon>
        <taxon>50 kb inversion clade</taxon>
        <taxon>NPAAA clade</taxon>
        <taxon>indigoferoid/millettioid clade</taxon>
        <taxon>Phaseoleae</taxon>
        <taxon>Canavalia</taxon>
    </lineage>
</organism>
<comment type="similarity">
    <text evidence="1">Belongs to the NFYB/HAP3 subunit family.</text>
</comment>
<keyword evidence="3" id="KW-0804">Transcription</keyword>
<evidence type="ECO:0000256" key="2">
    <source>
        <dbReference type="ARBA" id="ARBA00023015"/>
    </source>
</evidence>
<dbReference type="Gene3D" id="1.10.20.10">
    <property type="entry name" value="Histone, subunit A"/>
    <property type="match status" value="1"/>
</dbReference>
<evidence type="ECO:0000313" key="7">
    <source>
        <dbReference type="Proteomes" id="UP001367508"/>
    </source>
</evidence>
<dbReference type="PANTHER" id="PTHR11064:SF196">
    <property type="entry name" value="NUCLEAR TRANSCRIPTION FACTOR Y SUBUNIT B-6"/>
    <property type="match status" value="1"/>
</dbReference>
<sequence length="226" mass="24702">MFPFFISFIYEHVQGEGNSYGDENKKEAVQPPPAAETREQNPNLPMTCLVRLMRLVLPSHVKITEETKETVMECVSEFISFITGEANEHCQIERRRTILAEDVIYAMSKLGFEKYIELLTVYLLRYRHQQQDATRRSTHVRYQLPASTIVTGFPVIPSVLGPFTGPIGMGGLINSGSSAGGSSAGGSSAGGSTADGSTADGSGSASHVYYDPFAYFPKGNNSSFRK</sequence>
<feature type="region of interest" description="Disordered" evidence="4">
    <location>
        <begin position="19"/>
        <end position="40"/>
    </location>
</feature>
<evidence type="ECO:0000259" key="5">
    <source>
        <dbReference type="Pfam" id="PF00808"/>
    </source>
</evidence>
<name>A0AAN9Q119_CANGL</name>
<accession>A0AAN9Q119</accession>
<dbReference type="SUPFAM" id="SSF47113">
    <property type="entry name" value="Histone-fold"/>
    <property type="match status" value="1"/>
</dbReference>
<proteinExistence type="inferred from homology"/>
<keyword evidence="7" id="KW-1185">Reference proteome</keyword>
<comment type="caution">
    <text evidence="6">The sequence shown here is derived from an EMBL/GenBank/DDBJ whole genome shotgun (WGS) entry which is preliminary data.</text>
</comment>
<protein>
    <recommendedName>
        <fullName evidence="5">Transcription factor CBF/NF-Y/archaeal histone domain-containing protein</fullName>
    </recommendedName>
</protein>
<dbReference type="InterPro" id="IPR027113">
    <property type="entry name" value="Transc_fact_NFYB/HAP3"/>
</dbReference>
<feature type="region of interest" description="Disordered" evidence="4">
    <location>
        <begin position="180"/>
        <end position="203"/>
    </location>
</feature>
<dbReference type="Proteomes" id="UP001367508">
    <property type="component" value="Unassembled WGS sequence"/>
</dbReference>
<reference evidence="6 7" key="1">
    <citation type="submission" date="2024-01" db="EMBL/GenBank/DDBJ databases">
        <title>The genomes of 5 underutilized Papilionoideae crops provide insights into root nodulation and disease resistanc.</title>
        <authorList>
            <person name="Jiang F."/>
        </authorList>
    </citation>
    <scope>NUCLEOTIDE SEQUENCE [LARGE SCALE GENOMIC DNA]</scope>
    <source>
        <strain evidence="6">LVBAO_FW01</strain>
        <tissue evidence="6">Leaves</tissue>
    </source>
</reference>
<dbReference type="GO" id="GO:0016602">
    <property type="term" value="C:CCAAT-binding factor complex"/>
    <property type="evidence" value="ECO:0007669"/>
    <property type="project" value="InterPro"/>
</dbReference>
<evidence type="ECO:0000256" key="1">
    <source>
        <dbReference type="ARBA" id="ARBA00009053"/>
    </source>
</evidence>